<feature type="domain" description="ATP synthase alpha subunit C-terminal" evidence="16">
    <location>
        <begin position="372"/>
        <end position="467"/>
    </location>
</feature>
<dbReference type="NCBIfam" id="TIGR00962">
    <property type="entry name" value="atpA"/>
    <property type="match status" value="1"/>
</dbReference>
<dbReference type="RefSeq" id="WP_142659693.1">
    <property type="nucleotide sequence ID" value="NZ_CABFVA020000028.1"/>
</dbReference>
<dbReference type="Pfam" id="PF00306">
    <property type="entry name" value="ATP-synt_ab_C"/>
    <property type="match status" value="1"/>
</dbReference>
<evidence type="ECO:0000256" key="8">
    <source>
        <dbReference type="ARBA" id="ARBA00022967"/>
    </source>
</evidence>
<dbReference type="NCBIfam" id="NF009884">
    <property type="entry name" value="PRK13343.1"/>
    <property type="match status" value="1"/>
</dbReference>
<keyword evidence="14" id="KW-1003">Cell membrane</keyword>
<dbReference type="OrthoDB" id="9803053at2"/>
<dbReference type="SUPFAM" id="SSF52540">
    <property type="entry name" value="P-loop containing nucleoside triphosphate hydrolases"/>
    <property type="match status" value="1"/>
</dbReference>
<evidence type="ECO:0000256" key="2">
    <source>
        <dbReference type="ARBA" id="ARBA00004370"/>
    </source>
</evidence>
<dbReference type="GO" id="GO:0043531">
    <property type="term" value="F:ADP binding"/>
    <property type="evidence" value="ECO:0007669"/>
    <property type="project" value="TreeGrafter"/>
</dbReference>
<keyword evidence="7 14" id="KW-0067">ATP-binding</keyword>
<evidence type="ECO:0000259" key="16">
    <source>
        <dbReference type="Pfam" id="PF00306"/>
    </source>
</evidence>
<dbReference type="InterPro" id="IPR000194">
    <property type="entry name" value="ATPase_F1/V1/A1_a/bsu_nucl-bd"/>
</dbReference>
<dbReference type="HAMAP" id="MF_01346">
    <property type="entry name" value="ATP_synth_alpha_bact"/>
    <property type="match status" value="1"/>
</dbReference>
<dbReference type="Proteomes" id="UP000334923">
    <property type="component" value="Unassembled WGS sequence"/>
</dbReference>
<evidence type="ECO:0000256" key="4">
    <source>
        <dbReference type="ARBA" id="ARBA00022448"/>
    </source>
</evidence>
<dbReference type="SUPFAM" id="SSF47917">
    <property type="entry name" value="C-terminal domain of alpha and beta subunits of F1 ATP synthase"/>
    <property type="match status" value="1"/>
</dbReference>
<dbReference type="EMBL" id="CABFVA020000028">
    <property type="protein sequence ID" value="VVM05734.1"/>
    <property type="molecule type" value="Genomic_DNA"/>
</dbReference>
<evidence type="ECO:0000259" key="15">
    <source>
        <dbReference type="Pfam" id="PF00006"/>
    </source>
</evidence>
<dbReference type="FunFam" id="3.40.50.300:FF:002432">
    <property type="entry name" value="ATP synthase subunit alpha, mitochondrial"/>
    <property type="match status" value="1"/>
</dbReference>
<dbReference type="InterPro" id="IPR036121">
    <property type="entry name" value="ATPase_F1/V1/A1_a/bsu_N_sf"/>
</dbReference>
<comment type="similarity">
    <text evidence="3 14">Belongs to the ATPase alpha/beta chains family.</text>
</comment>
<dbReference type="PANTHER" id="PTHR48082:SF2">
    <property type="entry name" value="ATP SYNTHASE SUBUNIT ALPHA, MITOCHONDRIAL"/>
    <property type="match status" value="1"/>
</dbReference>
<organism evidence="17 18">
    <name type="scientific">Methylacidimicrobium tartarophylax</name>
    <dbReference type="NCBI Taxonomy" id="1041768"/>
    <lineage>
        <taxon>Bacteria</taxon>
        <taxon>Pseudomonadati</taxon>
        <taxon>Verrucomicrobiota</taxon>
        <taxon>Methylacidimicrobium</taxon>
    </lineage>
</organism>
<dbReference type="InterPro" id="IPR033732">
    <property type="entry name" value="ATP_synth_F1_a_nt-bd_dom"/>
</dbReference>
<evidence type="ECO:0000313" key="17">
    <source>
        <dbReference type="EMBL" id="VVM05734.1"/>
    </source>
</evidence>
<dbReference type="AlphaFoldDB" id="A0A5E6M8M8"/>
<keyword evidence="11 14" id="KW-0139">CF(1)</keyword>
<name>A0A5E6M8M8_9BACT</name>
<sequence length="507" mass="55187">MPEKKELSPLEQKANWVEQYRFSPEVAEFGRVTAVGDGIAWVDGLSSAAIDDLLEMEDGSQALVYSLSRESVGVMLLVQTGALTAGALVHRTGKRLSIPVGDPLLGRVVDPVGNPLDGKPAPSTDRVGLLESPAPPIVARDYVDQPLYTGNKVVDAMIPIGKGQRELVIGDNGLGKTTFCLDMVVSQKGRDVLCVYVLIGQKRSSIVQVVETLRAQGALDYTAVVVAEATALPGLQYLAPFAGCALAEEWMRAGRQTLVIYDDLSQHAQTYRELSLLLRRPPGREAYPGDIFYLHSRLLERSTRLSAAQGGGSLTAIPIVETQQGELASYIPTNLISITDGQVLFEQSLFAAGMLPAIDVTRSVSRIGGAAQHPVLRKEAGRMKLDFLQFLELEVFTRFGTKLEASLEKRIHRGRLLRELLKQEKLVPVSPEQELGWLVGFNENLFDPIPSDKVRSAQEALFVRISQSGLTLEEPRERWLALAKEVLTPLVPSAPGPSERQPVSAAA</sequence>
<dbReference type="CDD" id="cd01132">
    <property type="entry name" value="F1-ATPase_alpha_CD"/>
    <property type="match status" value="1"/>
</dbReference>
<dbReference type="GO" id="GO:0045259">
    <property type="term" value="C:proton-transporting ATP synthase complex"/>
    <property type="evidence" value="ECO:0007669"/>
    <property type="project" value="UniProtKB-KW"/>
</dbReference>
<protein>
    <recommendedName>
        <fullName evidence="14">ATP synthase subunit alpha</fullName>
        <ecNumber evidence="14">7.1.2.2</ecNumber>
    </recommendedName>
    <alternativeName>
        <fullName evidence="14">ATP synthase F1 sector subunit alpha</fullName>
    </alternativeName>
    <alternativeName>
        <fullName evidence="14">F-ATPase subunit alpha</fullName>
    </alternativeName>
</protein>
<dbReference type="EC" id="7.1.2.2" evidence="14"/>
<dbReference type="InterPro" id="IPR038376">
    <property type="entry name" value="ATP_synth_asu_C_sf"/>
</dbReference>
<keyword evidence="12 14" id="KW-0066">ATP synthesis</keyword>
<evidence type="ECO:0000256" key="5">
    <source>
        <dbReference type="ARBA" id="ARBA00022741"/>
    </source>
</evidence>
<evidence type="ECO:0000256" key="10">
    <source>
        <dbReference type="ARBA" id="ARBA00023136"/>
    </source>
</evidence>
<evidence type="ECO:0000256" key="7">
    <source>
        <dbReference type="ARBA" id="ARBA00022840"/>
    </source>
</evidence>
<feature type="site" description="Required for activity" evidence="14">
    <location>
        <position position="363"/>
    </location>
</feature>
<evidence type="ECO:0000256" key="3">
    <source>
        <dbReference type="ARBA" id="ARBA00008936"/>
    </source>
</evidence>
<dbReference type="InterPro" id="IPR000793">
    <property type="entry name" value="ATP_synth_asu_C"/>
</dbReference>
<gene>
    <name evidence="17" type="primary">ATPF1A</name>
    <name evidence="14 17" type="synonym">atpA</name>
    <name evidence="17" type="ORF">MAMT_00773</name>
</gene>
<dbReference type="CDD" id="cd18116">
    <property type="entry name" value="ATP-synt_F1_alpha_N"/>
    <property type="match status" value="1"/>
</dbReference>
<evidence type="ECO:0000256" key="9">
    <source>
        <dbReference type="ARBA" id="ARBA00023065"/>
    </source>
</evidence>
<keyword evidence="10 14" id="KW-0472">Membrane</keyword>
<keyword evidence="18" id="KW-1185">Reference proteome</keyword>
<dbReference type="Gene3D" id="3.40.50.300">
    <property type="entry name" value="P-loop containing nucleotide triphosphate hydrolases"/>
    <property type="match status" value="1"/>
</dbReference>
<evidence type="ECO:0000256" key="11">
    <source>
        <dbReference type="ARBA" id="ARBA00023196"/>
    </source>
</evidence>
<keyword evidence="4 14" id="KW-0813">Transport</keyword>
<dbReference type="PANTHER" id="PTHR48082">
    <property type="entry name" value="ATP SYNTHASE SUBUNIT ALPHA, MITOCHONDRIAL"/>
    <property type="match status" value="1"/>
</dbReference>
<evidence type="ECO:0000256" key="12">
    <source>
        <dbReference type="ARBA" id="ARBA00023310"/>
    </source>
</evidence>
<evidence type="ECO:0000256" key="14">
    <source>
        <dbReference type="HAMAP-Rule" id="MF_01346"/>
    </source>
</evidence>
<dbReference type="SUPFAM" id="SSF50615">
    <property type="entry name" value="N-terminal domain of alpha and beta subunits of F1 ATP synthase"/>
    <property type="match status" value="1"/>
</dbReference>
<dbReference type="Gene3D" id="1.20.150.20">
    <property type="entry name" value="ATP synthase alpha/beta chain, C-terminal domain"/>
    <property type="match status" value="1"/>
</dbReference>
<dbReference type="Gene3D" id="2.40.30.20">
    <property type="match status" value="1"/>
</dbReference>
<comment type="function">
    <text evidence="1 14">Produces ATP from ADP in the presence of a proton gradient across the membrane. The alpha chain is a regulatory subunit.</text>
</comment>
<evidence type="ECO:0000256" key="13">
    <source>
        <dbReference type="ARBA" id="ARBA00026013"/>
    </source>
</evidence>
<keyword evidence="6 14" id="KW-0375">Hydrogen ion transport</keyword>
<dbReference type="GO" id="GO:0005886">
    <property type="term" value="C:plasma membrane"/>
    <property type="evidence" value="ECO:0007669"/>
    <property type="project" value="UniProtKB-SubCell"/>
</dbReference>
<evidence type="ECO:0000313" key="18">
    <source>
        <dbReference type="Proteomes" id="UP000334923"/>
    </source>
</evidence>
<dbReference type="InterPro" id="IPR020003">
    <property type="entry name" value="ATPase_a/bsu_AS"/>
</dbReference>
<dbReference type="PROSITE" id="PS00152">
    <property type="entry name" value="ATPASE_ALPHA_BETA"/>
    <property type="match status" value="1"/>
</dbReference>
<dbReference type="InterPro" id="IPR005294">
    <property type="entry name" value="ATP_synth_F1_asu"/>
</dbReference>
<comment type="subunit">
    <text evidence="13">F-type ATPases have 2 components, CF(1) - the catalytic core - and CF(0) - the membrane proton channel. CF(1) has five subunits: alpha(3), beta(3), gamma(1), delta(1), epsilon(1). CF(0) has four main subunits: a(1), b(1), b'(1) and c(9-12).</text>
</comment>
<comment type="caution">
    <text evidence="14">Lacks conserved residue(s) required for the propagation of feature annotation.</text>
</comment>
<dbReference type="Pfam" id="PF00006">
    <property type="entry name" value="ATP-synt_ab"/>
    <property type="match status" value="1"/>
</dbReference>
<dbReference type="InterPro" id="IPR027417">
    <property type="entry name" value="P-loop_NTPase"/>
</dbReference>
<evidence type="ECO:0000256" key="1">
    <source>
        <dbReference type="ARBA" id="ARBA00003784"/>
    </source>
</evidence>
<dbReference type="GO" id="GO:0005524">
    <property type="term" value="F:ATP binding"/>
    <property type="evidence" value="ECO:0007669"/>
    <property type="project" value="UniProtKB-UniRule"/>
</dbReference>
<comment type="subcellular location">
    <subcellularLocation>
        <location evidence="14">Cell membrane</location>
        <topology evidence="14">Peripheral membrane protein</topology>
    </subcellularLocation>
    <subcellularLocation>
        <location evidence="2">Membrane</location>
    </subcellularLocation>
</comment>
<dbReference type="InterPro" id="IPR023366">
    <property type="entry name" value="ATP_synth_asu-like_sf"/>
</dbReference>
<keyword evidence="9 14" id="KW-0406">Ion transport</keyword>
<comment type="catalytic activity">
    <reaction evidence="14">
        <text>ATP + H2O + 4 H(+)(in) = ADP + phosphate + 5 H(+)(out)</text>
        <dbReference type="Rhea" id="RHEA:57720"/>
        <dbReference type="ChEBI" id="CHEBI:15377"/>
        <dbReference type="ChEBI" id="CHEBI:15378"/>
        <dbReference type="ChEBI" id="CHEBI:30616"/>
        <dbReference type="ChEBI" id="CHEBI:43474"/>
        <dbReference type="ChEBI" id="CHEBI:456216"/>
        <dbReference type="EC" id="7.1.2.2"/>
    </reaction>
</comment>
<feature type="domain" description="ATPase F1/V1/A1 complex alpha/beta subunit nucleotide-binding" evidence="15">
    <location>
        <begin position="150"/>
        <end position="365"/>
    </location>
</feature>
<keyword evidence="5 14" id="KW-0547">Nucleotide-binding</keyword>
<dbReference type="GO" id="GO:0046933">
    <property type="term" value="F:proton-transporting ATP synthase activity, rotational mechanism"/>
    <property type="evidence" value="ECO:0007669"/>
    <property type="project" value="UniProtKB-UniRule"/>
</dbReference>
<keyword evidence="8 14" id="KW-1278">Translocase</keyword>
<reference evidence="17 18" key="1">
    <citation type="submission" date="2019-09" db="EMBL/GenBank/DDBJ databases">
        <authorList>
            <person name="Cremers G."/>
        </authorList>
    </citation>
    <scope>NUCLEOTIDE SEQUENCE [LARGE SCALE GENOMIC DNA]</scope>
    <source>
        <strain evidence="17">4A</strain>
    </source>
</reference>
<accession>A0A5E6M8M8</accession>
<evidence type="ECO:0000256" key="6">
    <source>
        <dbReference type="ARBA" id="ARBA00022781"/>
    </source>
</evidence>
<proteinExistence type="inferred from homology"/>